<dbReference type="GO" id="GO:0000271">
    <property type="term" value="P:polysaccharide biosynthetic process"/>
    <property type="evidence" value="ECO:0007669"/>
    <property type="project" value="InterPro"/>
</dbReference>
<keyword evidence="2 5" id="KW-0812">Transmembrane</keyword>
<accession>A0A8G2FX30</accession>
<keyword evidence="3 5" id="KW-1133">Transmembrane helix</keyword>
<evidence type="ECO:0000256" key="4">
    <source>
        <dbReference type="ARBA" id="ARBA00023136"/>
    </source>
</evidence>
<evidence type="ECO:0000256" key="1">
    <source>
        <dbReference type="ARBA" id="ARBA00004141"/>
    </source>
</evidence>
<comment type="subcellular location">
    <subcellularLocation>
        <location evidence="1">Membrane</location>
        <topology evidence="1">Multi-pass membrane protein</topology>
    </subcellularLocation>
</comment>
<dbReference type="GO" id="GO:0016020">
    <property type="term" value="C:membrane"/>
    <property type="evidence" value="ECO:0007669"/>
    <property type="project" value="UniProtKB-SubCell"/>
</dbReference>
<dbReference type="InterPro" id="IPR007267">
    <property type="entry name" value="GtrA_DPMS_TM"/>
</dbReference>
<comment type="caution">
    <text evidence="7">The sequence shown here is derived from an EMBL/GenBank/DDBJ whole genome shotgun (WGS) entry which is preliminary data.</text>
</comment>
<evidence type="ECO:0000313" key="7">
    <source>
        <dbReference type="EMBL" id="SMD31031.1"/>
    </source>
</evidence>
<sequence length="242" mass="27582">MDALNLEYTILKYCDLDPSEEDRILKGLDPKGNDIVIAVQRYKILDMVQNIVFKMAFSIKSKYIKGCVYCVPNKYNIKNNIKEGDLINELSRITRSGVNIRYVFIDRYVKTRHHIFGDLKSILLNGNIGKYLIVGISGVAVNEGVLLLTDPYLGKIYSIIPAIELSIIYNFLLNNFITFRGGFSRILIRLGKYNVFNLIGFGVNSLIYYFLVSRNINIYASDFIGIIIAFIITYTTAATLVW</sequence>
<evidence type="ECO:0000256" key="2">
    <source>
        <dbReference type="ARBA" id="ARBA00022692"/>
    </source>
</evidence>
<name>A0A8G2FX30_PICTO</name>
<feature type="transmembrane region" description="Helical" evidence="5">
    <location>
        <begin position="154"/>
        <end position="172"/>
    </location>
</feature>
<feature type="transmembrane region" description="Helical" evidence="5">
    <location>
        <begin position="223"/>
        <end position="241"/>
    </location>
</feature>
<feature type="transmembrane region" description="Helical" evidence="5">
    <location>
        <begin position="193"/>
        <end position="211"/>
    </location>
</feature>
<reference evidence="7 8" key="1">
    <citation type="submission" date="2017-04" db="EMBL/GenBank/DDBJ databases">
        <authorList>
            <person name="Varghese N."/>
            <person name="Submissions S."/>
        </authorList>
    </citation>
    <scope>NUCLEOTIDE SEQUENCE [LARGE SCALE GENOMIC DNA]</scope>
    <source>
        <strain evidence="7 8">DSM 9789</strain>
    </source>
</reference>
<keyword evidence="8" id="KW-1185">Reference proteome</keyword>
<gene>
    <name evidence="7" type="ORF">SAMN02745355_0950</name>
</gene>
<evidence type="ECO:0000313" key="8">
    <source>
        <dbReference type="Proteomes" id="UP000192315"/>
    </source>
</evidence>
<dbReference type="AlphaFoldDB" id="A0A8G2FX30"/>
<evidence type="ECO:0000256" key="3">
    <source>
        <dbReference type="ARBA" id="ARBA00022989"/>
    </source>
</evidence>
<organism evidence="7 8">
    <name type="scientific">Picrophilus torridus (strain ATCC 700027 / DSM 9790 / JCM 10055 / NBRC 100828 / KAW 2/3)</name>
    <dbReference type="NCBI Taxonomy" id="1122961"/>
    <lineage>
        <taxon>Archaea</taxon>
        <taxon>Methanobacteriati</taxon>
        <taxon>Thermoplasmatota</taxon>
        <taxon>Thermoplasmata</taxon>
        <taxon>Thermoplasmatales</taxon>
        <taxon>Picrophilaceae</taxon>
        <taxon>Picrophilus</taxon>
    </lineage>
</organism>
<dbReference type="RefSeq" id="WP_084272830.1">
    <property type="nucleotide sequence ID" value="NZ_FWYE01000002.1"/>
</dbReference>
<dbReference type="EMBL" id="FWYE01000002">
    <property type="protein sequence ID" value="SMD31031.1"/>
    <property type="molecule type" value="Genomic_DNA"/>
</dbReference>
<evidence type="ECO:0000256" key="5">
    <source>
        <dbReference type="SAM" id="Phobius"/>
    </source>
</evidence>
<dbReference type="Pfam" id="PF04138">
    <property type="entry name" value="GtrA_DPMS_TM"/>
    <property type="match status" value="1"/>
</dbReference>
<feature type="transmembrane region" description="Helical" evidence="5">
    <location>
        <begin position="128"/>
        <end position="148"/>
    </location>
</feature>
<dbReference type="Proteomes" id="UP000192315">
    <property type="component" value="Unassembled WGS sequence"/>
</dbReference>
<proteinExistence type="predicted"/>
<evidence type="ECO:0000259" key="6">
    <source>
        <dbReference type="Pfam" id="PF04138"/>
    </source>
</evidence>
<protein>
    <recommendedName>
        <fullName evidence="6">GtrA/DPMS transmembrane domain-containing protein</fullName>
    </recommendedName>
</protein>
<keyword evidence="4 5" id="KW-0472">Membrane</keyword>
<feature type="domain" description="GtrA/DPMS transmembrane" evidence="6">
    <location>
        <begin position="130"/>
        <end position="242"/>
    </location>
</feature>